<dbReference type="EMBL" id="JACIEN010000003">
    <property type="protein sequence ID" value="MBB4018220.1"/>
    <property type="molecule type" value="Genomic_DNA"/>
</dbReference>
<evidence type="ECO:0000313" key="2">
    <source>
        <dbReference type="Proteomes" id="UP000577362"/>
    </source>
</evidence>
<dbReference type="AlphaFoldDB" id="A0A840BZ38"/>
<comment type="caution">
    <text evidence="1">The sequence shown here is derived from an EMBL/GenBank/DDBJ whole genome shotgun (WGS) entry which is preliminary data.</text>
</comment>
<name>A0A840BZ38_9HYPH</name>
<evidence type="ECO:0000313" key="1">
    <source>
        <dbReference type="EMBL" id="MBB4018220.1"/>
    </source>
</evidence>
<proteinExistence type="predicted"/>
<gene>
    <name evidence="1" type="ORF">GGR16_003254</name>
</gene>
<sequence>MQLRGPDALLLDRVPAEGHGDALWALGELSERRRTSADILFELNDRLAAKGIAPVLRSTFNRVAIRRSIREA</sequence>
<dbReference type="Proteomes" id="UP000577362">
    <property type="component" value="Unassembled WGS sequence"/>
</dbReference>
<organism evidence="1 2">
    <name type="scientific">Chelatococcus caeni</name>
    <dbReference type="NCBI Taxonomy" id="1348468"/>
    <lineage>
        <taxon>Bacteria</taxon>
        <taxon>Pseudomonadati</taxon>
        <taxon>Pseudomonadota</taxon>
        <taxon>Alphaproteobacteria</taxon>
        <taxon>Hyphomicrobiales</taxon>
        <taxon>Chelatococcaceae</taxon>
        <taxon>Chelatococcus</taxon>
    </lineage>
</organism>
<dbReference type="RefSeq" id="WP_183317215.1">
    <property type="nucleotide sequence ID" value="NZ_JACIEN010000003.1"/>
</dbReference>
<keyword evidence="2" id="KW-1185">Reference proteome</keyword>
<reference evidence="1 2" key="1">
    <citation type="submission" date="2020-08" db="EMBL/GenBank/DDBJ databases">
        <title>Genomic Encyclopedia of Type Strains, Phase IV (KMG-IV): sequencing the most valuable type-strain genomes for metagenomic binning, comparative biology and taxonomic classification.</title>
        <authorList>
            <person name="Goeker M."/>
        </authorList>
    </citation>
    <scope>NUCLEOTIDE SEQUENCE [LARGE SCALE GENOMIC DNA]</scope>
    <source>
        <strain evidence="1 2">DSM 103737</strain>
    </source>
</reference>
<accession>A0A840BZ38</accession>
<protein>
    <submittedName>
        <fullName evidence="1">Uncharacterized protein</fullName>
    </submittedName>
</protein>